<dbReference type="AlphaFoldDB" id="A0AA41X8F6"/>
<feature type="transmembrane region" description="Helical" evidence="1">
    <location>
        <begin position="135"/>
        <end position="154"/>
    </location>
</feature>
<protein>
    <submittedName>
        <fullName evidence="2">ABC transporter permease</fullName>
    </submittedName>
</protein>
<gene>
    <name evidence="2" type="ORF">NK662_06625</name>
</gene>
<feature type="transmembrane region" description="Helical" evidence="1">
    <location>
        <begin position="190"/>
        <end position="207"/>
    </location>
</feature>
<evidence type="ECO:0000313" key="2">
    <source>
        <dbReference type="EMBL" id="MCP8968213.1"/>
    </source>
</evidence>
<feature type="transmembrane region" description="Helical" evidence="1">
    <location>
        <begin position="378"/>
        <end position="397"/>
    </location>
</feature>
<feature type="transmembrane region" description="Helical" evidence="1">
    <location>
        <begin position="308"/>
        <end position="326"/>
    </location>
</feature>
<keyword evidence="3" id="KW-1185">Reference proteome</keyword>
<keyword evidence="1" id="KW-0812">Transmembrane</keyword>
<dbReference type="PIRSF" id="PIRSF037259">
    <property type="entry name" value="EcsB_ABC"/>
    <property type="match status" value="1"/>
</dbReference>
<dbReference type="GO" id="GO:0016020">
    <property type="term" value="C:membrane"/>
    <property type="evidence" value="ECO:0007669"/>
    <property type="project" value="InterPro"/>
</dbReference>
<comment type="caution">
    <text evidence="2">The sequence shown here is derived from an EMBL/GenBank/DDBJ whole genome shotgun (WGS) entry which is preliminary data.</text>
</comment>
<sequence>MNVHELWKQRFGLFLKEARTYGKYIFNDHLKFILIFAIGVGAYYYQQWLATLSPSFPAAFVLAVVLALALTAGTVQTLLKPADLVFLLPLEEQLKPYFAKAFRFTYLLQLYVLAMLAAAGAPLYLQVLKGSGQSYLLIVAAAALMKLWNLFAAWEAVYSMSSRTRLLDRLARLCLNALLLYVLLSRASAVYAAVLVVIMAAYGFFLYKGNRGRGLNWEQLIAEENKRMLLFYRVANLFTDVPALKEQVHRRRWLDPLAGLVSFSQQNSYSYLYVRTFLRAGGYFGLYIRLLVLGGILIYVIPFLYGRFILGVLFLYLIGYQSLTLWKHHRYKLWLDLYPVPAERRNAALLQLLFAVMAAASVAFAVTFLAATAAVTDAALLLIIGLLFSYVFTYIYIKNRTNKADLV</sequence>
<proteinExistence type="predicted"/>
<feature type="transmembrane region" description="Helical" evidence="1">
    <location>
        <begin position="104"/>
        <end position="123"/>
    </location>
</feature>
<dbReference type="RefSeq" id="WP_254758131.1">
    <property type="nucleotide sequence ID" value="NZ_JANCLT010000003.1"/>
</dbReference>
<feature type="transmembrane region" description="Helical" evidence="1">
    <location>
        <begin position="280"/>
        <end position="302"/>
    </location>
</feature>
<keyword evidence="1" id="KW-0472">Membrane</keyword>
<feature type="transmembrane region" description="Helical" evidence="1">
    <location>
        <begin position="29"/>
        <end position="46"/>
    </location>
</feature>
<name>A0AA41X8F6_9BACI</name>
<reference evidence="2" key="1">
    <citation type="submission" date="2022-07" db="EMBL/GenBank/DDBJ databases">
        <authorList>
            <person name="Li W.-J."/>
            <person name="Deng Q.-Q."/>
        </authorList>
    </citation>
    <scope>NUCLEOTIDE SEQUENCE</scope>
    <source>
        <strain evidence="2">SYSU M60031</strain>
    </source>
</reference>
<accession>A0AA41X8F6</accession>
<dbReference type="Proteomes" id="UP001156102">
    <property type="component" value="Unassembled WGS sequence"/>
</dbReference>
<feature type="transmembrane region" description="Helical" evidence="1">
    <location>
        <begin position="58"/>
        <end position="79"/>
    </location>
</feature>
<evidence type="ECO:0000256" key="1">
    <source>
        <dbReference type="SAM" id="Phobius"/>
    </source>
</evidence>
<evidence type="ECO:0000313" key="3">
    <source>
        <dbReference type="Proteomes" id="UP001156102"/>
    </source>
</evidence>
<dbReference type="Pfam" id="PF05975">
    <property type="entry name" value="EcsB"/>
    <property type="match status" value="1"/>
</dbReference>
<dbReference type="InterPro" id="IPR010288">
    <property type="entry name" value="EcsB_ABC"/>
</dbReference>
<keyword evidence="1" id="KW-1133">Transmembrane helix</keyword>
<dbReference type="EMBL" id="JANCLT010000003">
    <property type="protein sequence ID" value="MCP8968213.1"/>
    <property type="molecule type" value="Genomic_DNA"/>
</dbReference>
<organism evidence="2 3">
    <name type="scientific">Ectobacillus ponti</name>
    <dbReference type="NCBI Taxonomy" id="2961894"/>
    <lineage>
        <taxon>Bacteria</taxon>
        <taxon>Bacillati</taxon>
        <taxon>Bacillota</taxon>
        <taxon>Bacilli</taxon>
        <taxon>Bacillales</taxon>
        <taxon>Bacillaceae</taxon>
        <taxon>Ectobacillus</taxon>
    </lineage>
</organism>
<feature type="transmembrane region" description="Helical" evidence="1">
    <location>
        <begin position="347"/>
        <end position="372"/>
    </location>
</feature>